<keyword evidence="7" id="KW-0597">Phosphoprotein</keyword>
<reference evidence="9 10" key="1">
    <citation type="submission" date="2016-07" db="EMBL/GenBank/DDBJ databases">
        <title>Characterization of isolates of Eisenbergiella tayi derived from blood cultures, using whole genome sequencing.</title>
        <authorList>
            <person name="Burdz T."/>
            <person name="Wiebe D."/>
            <person name="Huynh C."/>
            <person name="Bernard K."/>
        </authorList>
    </citation>
    <scope>NUCLEOTIDE SEQUENCE [LARGE SCALE GENOMIC DNA]</scope>
    <source>
        <strain evidence="9 10">NML 110608</strain>
    </source>
</reference>
<dbReference type="PANTHER" id="PTHR37299:SF3">
    <property type="entry name" value="STAGE 0 SPORULATION PROTEIN A HOMOLOG"/>
    <property type="match status" value="1"/>
</dbReference>
<keyword evidence="2" id="KW-0963">Cytoplasm</keyword>
<evidence type="ECO:0000256" key="2">
    <source>
        <dbReference type="ARBA" id="ARBA00022490"/>
    </source>
</evidence>
<proteinExistence type="predicted"/>
<dbReference type="Gene3D" id="2.40.50.1020">
    <property type="entry name" value="LytTr DNA-binding domain"/>
    <property type="match status" value="1"/>
</dbReference>
<protein>
    <recommendedName>
        <fullName evidence="1">Stage 0 sporulation protein A homolog</fullName>
    </recommendedName>
</protein>
<evidence type="ECO:0000256" key="5">
    <source>
        <dbReference type="ARBA" id="ARBA00024867"/>
    </source>
</evidence>
<comment type="function">
    <text evidence="5">May play the central regulatory role in sporulation. It may be an element of the effector pathway responsible for the activation of sporulation genes in response to nutritional stress. Spo0A may act in concert with spo0H (a sigma factor) to control the expression of some genes that are critical to the sporulation process.</text>
</comment>
<gene>
    <name evidence="9" type="ORF">BEI61_04034</name>
</gene>
<dbReference type="GO" id="GO:0003677">
    <property type="term" value="F:DNA binding"/>
    <property type="evidence" value="ECO:0007669"/>
    <property type="project" value="UniProtKB-KW"/>
</dbReference>
<name>A0A1E3A3B4_9FIRM</name>
<keyword evidence="3" id="KW-0902">Two-component regulatory system</keyword>
<evidence type="ECO:0000256" key="6">
    <source>
        <dbReference type="ARBA" id="ARBA00037164"/>
    </source>
</evidence>
<evidence type="ECO:0000313" key="9">
    <source>
        <dbReference type="EMBL" id="ODM03240.1"/>
    </source>
</evidence>
<evidence type="ECO:0000256" key="7">
    <source>
        <dbReference type="PROSITE-ProRule" id="PRU00169"/>
    </source>
</evidence>
<accession>A0A1E3A3B4</accession>
<evidence type="ECO:0000259" key="8">
    <source>
        <dbReference type="PROSITE" id="PS50110"/>
    </source>
</evidence>
<evidence type="ECO:0000256" key="4">
    <source>
        <dbReference type="ARBA" id="ARBA00023159"/>
    </source>
</evidence>
<dbReference type="InterPro" id="IPR007492">
    <property type="entry name" value="LytTR_DNA-bd_dom"/>
</dbReference>
<comment type="caution">
    <text evidence="9">The sequence shown here is derived from an EMBL/GenBank/DDBJ whole genome shotgun (WGS) entry which is preliminary data.</text>
</comment>
<feature type="modified residue" description="4-aspartylphosphate" evidence="7">
    <location>
        <position position="58"/>
    </location>
</feature>
<dbReference type="GO" id="GO:0000156">
    <property type="term" value="F:phosphorelay response regulator activity"/>
    <property type="evidence" value="ECO:0007669"/>
    <property type="project" value="InterPro"/>
</dbReference>
<evidence type="ECO:0000256" key="1">
    <source>
        <dbReference type="ARBA" id="ARBA00018672"/>
    </source>
</evidence>
<dbReference type="Proteomes" id="UP000094067">
    <property type="component" value="Unassembled WGS sequence"/>
</dbReference>
<dbReference type="InterPro" id="IPR011006">
    <property type="entry name" value="CheY-like_superfamily"/>
</dbReference>
<dbReference type="InterPro" id="IPR001789">
    <property type="entry name" value="Sig_transdc_resp-reg_receiver"/>
</dbReference>
<dbReference type="InterPro" id="IPR046947">
    <property type="entry name" value="LytR-like"/>
</dbReference>
<evidence type="ECO:0000256" key="3">
    <source>
        <dbReference type="ARBA" id="ARBA00023012"/>
    </source>
</evidence>
<feature type="domain" description="Response regulatory" evidence="8">
    <location>
        <begin position="3"/>
        <end position="125"/>
    </location>
</feature>
<organism evidence="9 10">
    <name type="scientific">Eisenbergiella tayi</name>
    <dbReference type="NCBI Taxonomy" id="1432052"/>
    <lineage>
        <taxon>Bacteria</taxon>
        <taxon>Bacillati</taxon>
        <taxon>Bacillota</taxon>
        <taxon>Clostridia</taxon>
        <taxon>Lachnospirales</taxon>
        <taxon>Lachnospiraceae</taxon>
        <taxon>Eisenbergiella</taxon>
    </lineage>
</organism>
<dbReference type="SMART" id="SM00850">
    <property type="entry name" value="LytTR"/>
    <property type="match status" value="1"/>
</dbReference>
<dbReference type="PROSITE" id="PS50110">
    <property type="entry name" value="RESPONSE_REGULATORY"/>
    <property type="match status" value="1"/>
</dbReference>
<dbReference type="SUPFAM" id="SSF52172">
    <property type="entry name" value="CheY-like"/>
    <property type="match status" value="1"/>
</dbReference>
<comment type="function">
    <text evidence="6">Required for high-level post-exponential phase expression of a series of secreted proteins.</text>
</comment>
<dbReference type="Pfam" id="PF04397">
    <property type="entry name" value="LytTR"/>
    <property type="match status" value="1"/>
</dbReference>
<dbReference type="Gene3D" id="3.40.50.2300">
    <property type="match status" value="1"/>
</dbReference>
<dbReference type="PANTHER" id="PTHR37299">
    <property type="entry name" value="TRANSCRIPTIONAL REGULATOR-RELATED"/>
    <property type="match status" value="1"/>
</dbReference>
<dbReference type="EMBL" id="MCGH01000003">
    <property type="protein sequence ID" value="ODM03240.1"/>
    <property type="molecule type" value="Genomic_DNA"/>
</dbReference>
<sequence length="232" mass="27707">MIGIAIVDDVPNMVLKIADIILETKYSKEMYIEYFAELNEFVYYFIRNRKMIKIVCLDINFGKEKDGITIAKRLKCINPKIIVIFVSGHTEYFPRIVNAEPFRFVNKLHIEDMKEAITAAIERVHYESERKFFSYKVGHEERIVPLEDIIYLKSERRRILITFIDGRRESFYGKMDEVLNCIRKDSLNFIKINRSYIVNNAYITEYANDYVIMVNDEKIIWTDLYKYSNEKK</sequence>
<keyword evidence="9" id="KW-0238">DNA-binding</keyword>
<dbReference type="RefSeq" id="WP_069153769.1">
    <property type="nucleotide sequence ID" value="NZ_MCGH01000003.1"/>
</dbReference>
<keyword evidence="4" id="KW-0010">Activator</keyword>
<dbReference type="AlphaFoldDB" id="A0A1E3A3B4"/>
<evidence type="ECO:0000313" key="10">
    <source>
        <dbReference type="Proteomes" id="UP000094067"/>
    </source>
</evidence>